<protein>
    <recommendedName>
        <fullName evidence="3">Phage tail protein</fullName>
    </recommendedName>
</protein>
<reference evidence="1 2" key="1">
    <citation type="journal article" date="2017" name="Syst. Appl. Microbiol.">
        <title>Pseudomonas caspiana sp. nov., a citrus pathogen in the Pseudomonas syringae phylogenetic group.</title>
        <authorList>
            <person name="Busquets A."/>
            <person name="Gomila M."/>
            <person name="Beiki F."/>
            <person name="Mulet M."/>
            <person name="Rahimian H."/>
            <person name="Garcia-Valdes E."/>
            <person name="Lalucat J."/>
        </authorList>
    </citation>
    <scope>NUCLEOTIDE SEQUENCE [LARGE SCALE GENOMIC DNA]</scope>
    <source>
        <strain evidence="1 2">FBF102</strain>
    </source>
</reference>
<organism evidence="1 2">
    <name type="scientific">Pseudomonas caspiana</name>
    <dbReference type="NCBI Taxonomy" id="1451454"/>
    <lineage>
        <taxon>Bacteria</taxon>
        <taxon>Pseudomonadati</taxon>
        <taxon>Pseudomonadota</taxon>
        <taxon>Gammaproteobacteria</taxon>
        <taxon>Pseudomonadales</taxon>
        <taxon>Pseudomonadaceae</taxon>
        <taxon>Pseudomonas</taxon>
    </lineage>
</organism>
<name>A0A1Y3P663_9PSED</name>
<dbReference type="Proteomes" id="UP000195440">
    <property type="component" value="Unassembled WGS sequence"/>
</dbReference>
<sequence length="133" mass="15308">MSVINEETTELAWRRAAIISLLTWRRAGVDDKLDDPERYGWWGDSFPSVTDDQIGSRLYLLRRRTLTAQTERDARDYAREALQWMLDDGRVSAVLIDITRGAERLDMRVRLALPGGATVEIYLDNLWLVINAV</sequence>
<comment type="caution">
    <text evidence="1">The sequence shown here is derived from an EMBL/GenBank/DDBJ whole genome shotgun (WGS) entry which is preliminary data.</text>
</comment>
<dbReference type="OrthoDB" id="5677166at2"/>
<accession>A0A1Y3P663</accession>
<dbReference type="EMBL" id="LOHF01000002">
    <property type="protein sequence ID" value="OUM75307.1"/>
    <property type="molecule type" value="Genomic_DNA"/>
</dbReference>
<keyword evidence="2" id="KW-1185">Reference proteome</keyword>
<evidence type="ECO:0000313" key="2">
    <source>
        <dbReference type="Proteomes" id="UP000195440"/>
    </source>
</evidence>
<evidence type="ECO:0000313" key="1">
    <source>
        <dbReference type="EMBL" id="OUM75307.1"/>
    </source>
</evidence>
<proteinExistence type="predicted"/>
<dbReference type="InterPro" id="IPR010877">
    <property type="entry name" value="Phage_Mu_Gp46"/>
</dbReference>
<gene>
    <name evidence="1" type="ORF">AUC60_03665</name>
</gene>
<dbReference type="Pfam" id="PF07409">
    <property type="entry name" value="GP46"/>
    <property type="match status" value="1"/>
</dbReference>
<dbReference type="AlphaFoldDB" id="A0A1Y3P663"/>
<evidence type="ECO:0008006" key="3">
    <source>
        <dbReference type="Google" id="ProtNLM"/>
    </source>
</evidence>